<sequence>MVKTSARASVLLAALLLAGTAAAHDHADHSAHDAKPKADYAKVWLEKQQTAPRLAIAAQFDATGQLWLARVIGQQIFVSHSRDAGKTFSDAVTVNRQPELISADGEARPQIAVAGQRVYLSWTQALPQPFAGHVRFSVSEDGGQTFSEPVTVNDDSRPITHRFNAMLADAGGVTLAWIDKRDGTGNSDYRGAAIYTARSTDGGRSFLTNRKLADNSCECCRLGLAADSDGTPVVFWRQIFGKNVRDFALARLDEPLRRVSEDGWEIDACPHHGGALAIDNEGSRHIAWFTGAEKSPGLHYRRIDGETMSRPFHFGNLDAQSGHPQVAVVGRKVVLVWREFDGKFNHIRLMTSRDRGQTWSAPTSLARTAGAADDPLLLTDRGIPWLVWNTTEDGLKRSRIAP</sequence>
<dbReference type="AlphaFoldDB" id="Q478B4"/>
<evidence type="ECO:0000256" key="1">
    <source>
        <dbReference type="SAM" id="SignalP"/>
    </source>
</evidence>
<dbReference type="Gene3D" id="2.120.10.10">
    <property type="match status" value="1"/>
</dbReference>
<dbReference type="KEGG" id="dar:Daro_4091"/>
<name>Q478B4_DECAR</name>
<evidence type="ECO:0000313" key="2">
    <source>
        <dbReference type="EMBL" id="AAZ48817.1"/>
    </source>
</evidence>
<dbReference type="OrthoDB" id="9764969at2"/>
<organism evidence="2">
    <name type="scientific">Dechloromonas aromatica (strain RCB)</name>
    <dbReference type="NCBI Taxonomy" id="159087"/>
    <lineage>
        <taxon>Bacteria</taxon>
        <taxon>Pseudomonadati</taxon>
        <taxon>Pseudomonadota</taxon>
        <taxon>Betaproteobacteria</taxon>
        <taxon>Rhodocyclales</taxon>
        <taxon>Azonexaceae</taxon>
        <taxon>Dechloromonas</taxon>
    </lineage>
</organism>
<keyword evidence="2" id="KW-0378">Hydrolase</keyword>
<proteinExistence type="predicted"/>
<dbReference type="CDD" id="cd15482">
    <property type="entry name" value="Sialidase_non-viral"/>
    <property type="match status" value="1"/>
</dbReference>
<reference evidence="2" key="1">
    <citation type="submission" date="2005-08" db="EMBL/GenBank/DDBJ databases">
        <title>Complete sequence of Dechloromonas aromatica RCB.</title>
        <authorList>
            <person name="Salinero K.K."/>
            <person name="Copeland A."/>
            <person name="Lucas S."/>
            <person name="Lapidus A."/>
            <person name="Barry K."/>
            <person name="Detter J.C."/>
            <person name="Glavina T."/>
            <person name="Hammon N."/>
            <person name="Israni S."/>
            <person name="Pitluck S."/>
            <person name="Di Bartolo G."/>
            <person name="Trong S."/>
            <person name="Schmutz J."/>
            <person name="Larimer F."/>
            <person name="Land M."/>
            <person name="Ivanova N."/>
            <person name="Richardson P."/>
        </authorList>
    </citation>
    <scope>NUCLEOTIDE SEQUENCE</scope>
    <source>
        <strain evidence="2">RCB</strain>
    </source>
</reference>
<dbReference type="EMBL" id="CP000089">
    <property type="protein sequence ID" value="AAZ48817.1"/>
    <property type="molecule type" value="Genomic_DNA"/>
</dbReference>
<protein>
    <submittedName>
        <fullName evidence="2">Glycosyl hydrolase, BNR repeat</fullName>
    </submittedName>
</protein>
<dbReference type="GO" id="GO:0016787">
    <property type="term" value="F:hydrolase activity"/>
    <property type="evidence" value="ECO:0007669"/>
    <property type="project" value="UniProtKB-KW"/>
</dbReference>
<dbReference type="InterPro" id="IPR036278">
    <property type="entry name" value="Sialidase_sf"/>
</dbReference>
<dbReference type="STRING" id="159087.Daro_4091"/>
<dbReference type="SUPFAM" id="SSF50939">
    <property type="entry name" value="Sialidases"/>
    <property type="match status" value="1"/>
</dbReference>
<keyword evidence="1" id="KW-0732">Signal</keyword>
<gene>
    <name evidence="2" type="ordered locus">Daro_4091</name>
</gene>
<feature type="chain" id="PRO_5004233313" evidence="1">
    <location>
        <begin position="24"/>
        <end position="402"/>
    </location>
</feature>
<dbReference type="eggNOG" id="COG4409">
    <property type="taxonomic scope" value="Bacteria"/>
</dbReference>
<dbReference type="HOGENOM" id="CLU_658671_0_0_4"/>
<feature type="signal peptide" evidence="1">
    <location>
        <begin position="1"/>
        <end position="23"/>
    </location>
</feature>
<accession>Q478B4</accession>